<dbReference type="InterPro" id="IPR012337">
    <property type="entry name" value="RNaseH-like_sf"/>
</dbReference>
<protein>
    <submittedName>
        <fullName evidence="10">Zinc finger BED domain-containing protein RICESLEEPER 2</fullName>
    </submittedName>
</protein>
<keyword evidence="4" id="KW-0805">Transcription regulation</keyword>
<evidence type="ECO:0000256" key="2">
    <source>
        <dbReference type="ARBA" id="ARBA00022771"/>
    </source>
</evidence>
<dbReference type="Pfam" id="PF14372">
    <property type="entry name" value="hAT-like_RNase-H"/>
    <property type="match status" value="1"/>
</dbReference>
<keyword evidence="11" id="KW-1185">Reference proteome</keyword>
<feature type="region of interest" description="Disordered" evidence="8">
    <location>
        <begin position="1"/>
        <end position="49"/>
    </location>
</feature>
<evidence type="ECO:0000256" key="4">
    <source>
        <dbReference type="ARBA" id="ARBA00023015"/>
    </source>
</evidence>
<gene>
    <name evidence="10" type="ORF">CTI12_AA185160</name>
</gene>
<evidence type="ECO:0000256" key="3">
    <source>
        <dbReference type="ARBA" id="ARBA00022833"/>
    </source>
</evidence>
<comment type="caution">
    <text evidence="10">The sequence shown here is derived from an EMBL/GenBank/DDBJ whole genome shotgun (WGS) entry which is preliminary data.</text>
</comment>
<dbReference type="Proteomes" id="UP000245207">
    <property type="component" value="Unassembled WGS sequence"/>
</dbReference>
<dbReference type="AlphaFoldDB" id="A0A2U1NZW2"/>
<organism evidence="10 11">
    <name type="scientific">Artemisia annua</name>
    <name type="common">Sweet wormwood</name>
    <dbReference type="NCBI Taxonomy" id="35608"/>
    <lineage>
        <taxon>Eukaryota</taxon>
        <taxon>Viridiplantae</taxon>
        <taxon>Streptophyta</taxon>
        <taxon>Embryophyta</taxon>
        <taxon>Tracheophyta</taxon>
        <taxon>Spermatophyta</taxon>
        <taxon>Magnoliopsida</taxon>
        <taxon>eudicotyledons</taxon>
        <taxon>Gunneridae</taxon>
        <taxon>Pentapetalae</taxon>
        <taxon>asterids</taxon>
        <taxon>campanulids</taxon>
        <taxon>Asterales</taxon>
        <taxon>Asteraceae</taxon>
        <taxon>Asteroideae</taxon>
        <taxon>Anthemideae</taxon>
        <taxon>Artemisiinae</taxon>
        <taxon>Artemisia</taxon>
    </lineage>
</organism>
<dbReference type="GO" id="GO:0009791">
    <property type="term" value="P:post-embryonic development"/>
    <property type="evidence" value="ECO:0007669"/>
    <property type="project" value="UniProtKB-ARBA"/>
</dbReference>
<dbReference type="InterPro" id="IPR052035">
    <property type="entry name" value="ZnF_BED_domain_contain"/>
</dbReference>
<keyword evidence="2 7" id="KW-0863">Zinc-finger</keyword>
<evidence type="ECO:0000256" key="1">
    <source>
        <dbReference type="ARBA" id="ARBA00022723"/>
    </source>
</evidence>
<keyword evidence="1" id="KW-0479">Metal-binding</keyword>
<dbReference type="EMBL" id="PKPP01001905">
    <property type="protein sequence ID" value="PWA79054.1"/>
    <property type="molecule type" value="Genomic_DNA"/>
</dbReference>
<evidence type="ECO:0000256" key="8">
    <source>
        <dbReference type="SAM" id="MobiDB-lite"/>
    </source>
</evidence>
<dbReference type="Pfam" id="PF02892">
    <property type="entry name" value="zf-BED"/>
    <property type="match status" value="1"/>
</dbReference>
<accession>A0A2U1NZW2</accession>
<dbReference type="GO" id="GO:0003677">
    <property type="term" value="F:DNA binding"/>
    <property type="evidence" value="ECO:0007669"/>
    <property type="project" value="UniProtKB-KW"/>
</dbReference>
<dbReference type="SUPFAM" id="SSF57667">
    <property type="entry name" value="beta-beta-alpha zinc fingers"/>
    <property type="match status" value="1"/>
</dbReference>
<sequence length="498" mass="57858">MEEDDTIVQETPVINVDESDSGYDSEPSVVVTKDPKAQSSKRKRDGKEEEYEIYEKTNSERASIWQHFDPVRVKKNGLRRALCKFCNKTLAASGSNGTSGLHRHYPCPSNPDYVPKTEVQQQTHLEFKKNLSGEDNAPSNDKALNHLIKKLPNAKIYDKGNHFHIRCMAHILNLIVTEGLKEKNYHVESVANAVKYIRYSSQRINNFKRCMEEVNLESNKFLCSECPTRWNSKHDMLKIACSLREVFFKYELVDDCYYRDVERVPEHSDFGVCEGIVEFLEKFKAKTELISSSSKPLAHLFYREILDIDKHLRYWATKPEFCHMVDDMVKKYNKYWGKFDELNDYMYFSTILDPTMKQNLVSHGFKKILEYNMSSESSLSDDDLNAMVREMLKEVVNRMGVLFQTYKTRFDTVVSKNSSKKDKNQQSCKSYVGDNAFLDDFLNLEDSGSIELDTELTRCELYLFCSMFHSVSNSKVSISMQGRNFTPHLLDKHRDPVI</sequence>
<keyword evidence="5" id="KW-0238">DNA-binding</keyword>
<dbReference type="PANTHER" id="PTHR46481:SF7">
    <property type="entry name" value="ZINC FINGER BED DOMAIN-CONTAINING PROTEIN RICESLEEPER 2-LIKE"/>
    <property type="match status" value="1"/>
</dbReference>
<evidence type="ECO:0000256" key="7">
    <source>
        <dbReference type="PROSITE-ProRule" id="PRU00027"/>
    </source>
</evidence>
<dbReference type="InterPro" id="IPR003656">
    <property type="entry name" value="Znf_BED"/>
</dbReference>
<reference evidence="10 11" key="1">
    <citation type="journal article" date="2018" name="Mol. Plant">
        <title>The genome of Artemisia annua provides insight into the evolution of Asteraceae family and artemisinin biosynthesis.</title>
        <authorList>
            <person name="Shen Q."/>
            <person name="Zhang L."/>
            <person name="Liao Z."/>
            <person name="Wang S."/>
            <person name="Yan T."/>
            <person name="Shi P."/>
            <person name="Liu M."/>
            <person name="Fu X."/>
            <person name="Pan Q."/>
            <person name="Wang Y."/>
            <person name="Lv Z."/>
            <person name="Lu X."/>
            <person name="Zhang F."/>
            <person name="Jiang W."/>
            <person name="Ma Y."/>
            <person name="Chen M."/>
            <person name="Hao X."/>
            <person name="Li L."/>
            <person name="Tang Y."/>
            <person name="Lv G."/>
            <person name="Zhou Y."/>
            <person name="Sun X."/>
            <person name="Brodelius P.E."/>
            <person name="Rose J.K.C."/>
            <person name="Tang K."/>
        </authorList>
    </citation>
    <scope>NUCLEOTIDE SEQUENCE [LARGE SCALE GENOMIC DNA]</scope>
    <source>
        <strain evidence="11">cv. Huhao1</strain>
        <tissue evidence="10">Leaf</tissue>
    </source>
</reference>
<proteinExistence type="predicted"/>
<evidence type="ECO:0000256" key="6">
    <source>
        <dbReference type="ARBA" id="ARBA00023163"/>
    </source>
</evidence>
<evidence type="ECO:0000259" key="9">
    <source>
        <dbReference type="PROSITE" id="PS50808"/>
    </source>
</evidence>
<keyword evidence="6" id="KW-0804">Transcription</keyword>
<dbReference type="GO" id="GO:0008270">
    <property type="term" value="F:zinc ion binding"/>
    <property type="evidence" value="ECO:0007669"/>
    <property type="project" value="UniProtKB-KW"/>
</dbReference>
<feature type="domain" description="BED-type" evidence="9">
    <location>
        <begin position="59"/>
        <end position="131"/>
    </location>
</feature>
<dbReference type="SMART" id="SM00614">
    <property type="entry name" value="ZnF_BED"/>
    <property type="match status" value="1"/>
</dbReference>
<dbReference type="OrthoDB" id="1432915at2759"/>
<dbReference type="SUPFAM" id="SSF53098">
    <property type="entry name" value="Ribonuclease H-like"/>
    <property type="match status" value="1"/>
</dbReference>
<keyword evidence="3" id="KW-0862">Zinc</keyword>
<dbReference type="InterPro" id="IPR036236">
    <property type="entry name" value="Znf_C2H2_sf"/>
</dbReference>
<name>A0A2U1NZW2_ARTAN</name>
<dbReference type="GO" id="GO:0005634">
    <property type="term" value="C:nucleus"/>
    <property type="evidence" value="ECO:0007669"/>
    <property type="project" value="UniProtKB-SubCell"/>
</dbReference>
<evidence type="ECO:0000313" key="11">
    <source>
        <dbReference type="Proteomes" id="UP000245207"/>
    </source>
</evidence>
<dbReference type="PROSITE" id="PS50808">
    <property type="entry name" value="ZF_BED"/>
    <property type="match status" value="1"/>
</dbReference>
<dbReference type="PANTHER" id="PTHR46481">
    <property type="entry name" value="ZINC FINGER BED DOMAIN-CONTAINING PROTEIN 4"/>
    <property type="match status" value="1"/>
</dbReference>
<dbReference type="STRING" id="35608.A0A2U1NZW2"/>
<evidence type="ECO:0000256" key="5">
    <source>
        <dbReference type="ARBA" id="ARBA00023125"/>
    </source>
</evidence>
<evidence type="ECO:0000313" key="10">
    <source>
        <dbReference type="EMBL" id="PWA79054.1"/>
    </source>
</evidence>
<dbReference type="InterPro" id="IPR025525">
    <property type="entry name" value="hAT-like_transposase_RNase-H"/>
</dbReference>